<dbReference type="AlphaFoldDB" id="A0A0N7M1W3"/>
<dbReference type="STRING" id="340021.TM5383_01637"/>
<dbReference type="Gene3D" id="3.30.300.30">
    <property type="match status" value="1"/>
</dbReference>
<dbReference type="GO" id="GO:0031956">
    <property type="term" value="F:medium-chain fatty acid-CoA ligase activity"/>
    <property type="evidence" value="ECO:0007669"/>
    <property type="project" value="TreeGrafter"/>
</dbReference>
<evidence type="ECO:0000259" key="3">
    <source>
        <dbReference type="Pfam" id="PF00501"/>
    </source>
</evidence>
<proteinExistence type="inferred from homology"/>
<dbReference type="InterPro" id="IPR042099">
    <property type="entry name" value="ANL_N_sf"/>
</dbReference>
<dbReference type="InterPro" id="IPR020845">
    <property type="entry name" value="AMP-binding_CS"/>
</dbReference>
<dbReference type="PANTHER" id="PTHR43201">
    <property type="entry name" value="ACYL-COA SYNTHETASE"/>
    <property type="match status" value="1"/>
</dbReference>
<dbReference type="Pfam" id="PF13193">
    <property type="entry name" value="AMP-binding_C"/>
    <property type="match status" value="1"/>
</dbReference>
<evidence type="ECO:0000313" key="6">
    <source>
        <dbReference type="Proteomes" id="UP000051681"/>
    </source>
</evidence>
<dbReference type="Gene3D" id="3.40.50.12780">
    <property type="entry name" value="N-terminal domain of ligase-like"/>
    <property type="match status" value="1"/>
</dbReference>
<dbReference type="InterPro" id="IPR000873">
    <property type="entry name" value="AMP-dep_synth/lig_dom"/>
</dbReference>
<dbReference type="Pfam" id="PF00501">
    <property type="entry name" value="AMP-binding"/>
    <property type="match status" value="1"/>
</dbReference>
<dbReference type="OrthoDB" id="9803968at2"/>
<protein>
    <submittedName>
        <fullName evidence="5">Long-chain-fatty-acid--CoA ligase</fullName>
        <ecNumber evidence="5">6.2.1.3</ecNumber>
    </submittedName>
</protein>
<dbReference type="Proteomes" id="UP000051681">
    <property type="component" value="Unassembled WGS sequence"/>
</dbReference>
<gene>
    <name evidence="5" type="primary">lcfB_4</name>
    <name evidence="5" type="ORF">TM5383_01637</name>
</gene>
<keyword evidence="6" id="KW-1185">Reference proteome</keyword>
<reference evidence="5 6" key="1">
    <citation type="submission" date="2015-09" db="EMBL/GenBank/DDBJ databases">
        <authorList>
            <consortium name="Swine Surveillance"/>
        </authorList>
    </citation>
    <scope>NUCLEOTIDE SEQUENCE [LARGE SCALE GENOMIC DNA]</scope>
    <source>
        <strain evidence="5 6">CECT 8383</strain>
    </source>
</reference>
<comment type="similarity">
    <text evidence="1">Belongs to the ATP-dependent AMP-binding enzyme family.</text>
</comment>
<dbReference type="RefSeq" id="WP_058318536.1">
    <property type="nucleotide sequence ID" value="NZ_CYSF01000007.1"/>
</dbReference>
<accession>A0A0N7M1W3</accession>
<name>A0A0N7M1W3_9RHOB</name>
<dbReference type="PANTHER" id="PTHR43201:SF5">
    <property type="entry name" value="MEDIUM-CHAIN ACYL-COA LIGASE ACSF2, MITOCHONDRIAL"/>
    <property type="match status" value="1"/>
</dbReference>
<feature type="domain" description="AMP-binding enzyme C-terminal" evidence="4">
    <location>
        <begin position="416"/>
        <end position="488"/>
    </location>
</feature>
<evidence type="ECO:0000256" key="2">
    <source>
        <dbReference type="ARBA" id="ARBA00022598"/>
    </source>
</evidence>
<dbReference type="EMBL" id="CYSF01000007">
    <property type="protein sequence ID" value="CUH84427.1"/>
    <property type="molecule type" value="Genomic_DNA"/>
</dbReference>
<organism evidence="5 6">
    <name type="scientific">Thalassovita mediterranea</name>
    <dbReference type="NCBI Taxonomy" id="340021"/>
    <lineage>
        <taxon>Bacteria</taxon>
        <taxon>Pseudomonadati</taxon>
        <taxon>Pseudomonadota</taxon>
        <taxon>Alphaproteobacteria</taxon>
        <taxon>Rhodobacterales</taxon>
        <taxon>Roseobacteraceae</taxon>
        <taxon>Thalassovita</taxon>
    </lineage>
</organism>
<keyword evidence="2 5" id="KW-0436">Ligase</keyword>
<dbReference type="SUPFAM" id="SSF56801">
    <property type="entry name" value="Acetyl-CoA synthetase-like"/>
    <property type="match status" value="1"/>
</dbReference>
<dbReference type="InterPro" id="IPR025110">
    <property type="entry name" value="AMP-bd_C"/>
</dbReference>
<dbReference type="GO" id="GO:0004467">
    <property type="term" value="F:long-chain fatty acid-CoA ligase activity"/>
    <property type="evidence" value="ECO:0007669"/>
    <property type="project" value="UniProtKB-EC"/>
</dbReference>
<sequence>MKRLHELVQRQTVAAQTDTVPQPTPNLAVIDYDERRYSYCDLHRLSDVMAERLAAHGVRAGDRVIVLSENCTTHIVAILALSKLNAWIVFMNARVTDTELDRVLNASGARCIIYTPEVSPSSAKHADTFGGVDLGQLDCGKLLVSPVRDVAVEPLDDSDEQVCAMFYTTGTTGAPKGVMLSHANLLFMAQASAQLRSLSPQDQLLSVLPGTHVFAFGSSLLSVLNAGATIRLMPRFDPTAVLTALTEGATLFSAVPQMYALLLKQLKTDGLSTAPNTLRYMSSGGAPLDPSWKQEVQNAFGCHLHNGYGMTEASPIVAATGTGEQRSDTSVGRALAGTEVIIHNPNAEGVGEVWLRGPNVMKGYYGNPAATAETITADGFLRTGDLATMDPDGALHLVGRCKELIIHSGFNVYPPEVEAALNAHPNIVHSAVVGRARNGNEDVLGFVTLRDPDQHEDLRNWLRDKLAPYKIPLHIVVADALPQASTGKILKAKLLPVFDAELTELDKGLDA</sequence>
<dbReference type="InterPro" id="IPR045851">
    <property type="entry name" value="AMP-bd_C_sf"/>
</dbReference>
<evidence type="ECO:0000256" key="1">
    <source>
        <dbReference type="ARBA" id="ARBA00006432"/>
    </source>
</evidence>
<dbReference type="PROSITE" id="PS00455">
    <property type="entry name" value="AMP_BINDING"/>
    <property type="match status" value="1"/>
</dbReference>
<evidence type="ECO:0000259" key="4">
    <source>
        <dbReference type="Pfam" id="PF13193"/>
    </source>
</evidence>
<feature type="domain" description="AMP-dependent synthetase/ligase" evidence="3">
    <location>
        <begin position="24"/>
        <end position="365"/>
    </location>
</feature>
<evidence type="ECO:0000313" key="5">
    <source>
        <dbReference type="EMBL" id="CUH84427.1"/>
    </source>
</evidence>
<dbReference type="EC" id="6.2.1.3" evidence="5"/>